<protein>
    <submittedName>
        <fullName evidence="1">Unannotated protein</fullName>
    </submittedName>
</protein>
<gene>
    <name evidence="1" type="ORF">UFOPK2806_01617</name>
    <name evidence="2" type="ORF">UFOPK4306_00285</name>
</gene>
<organism evidence="1">
    <name type="scientific">freshwater metagenome</name>
    <dbReference type="NCBI Taxonomy" id="449393"/>
    <lineage>
        <taxon>unclassified sequences</taxon>
        <taxon>metagenomes</taxon>
        <taxon>ecological metagenomes</taxon>
    </lineage>
</organism>
<name>A0A6J6UKL3_9ZZZZ</name>
<dbReference type="AlphaFoldDB" id="A0A6J6UKL3"/>
<accession>A0A6J6UKL3</accession>
<dbReference type="EMBL" id="CAFBQP010000007">
    <property type="protein sequence ID" value="CAB5054122.1"/>
    <property type="molecule type" value="Genomic_DNA"/>
</dbReference>
<dbReference type="EMBL" id="CAEZYY010000022">
    <property type="protein sequence ID" value="CAB4760491.1"/>
    <property type="molecule type" value="Genomic_DNA"/>
</dbReference>
<evidence type="ECO:0000313" key="2">
    <source>
        <dbReference type="EMBL" id="CAB5054122.1"/>
    </source>
</evidence>
<evidence type="ECO:0000313" key="1">
    <source>
        <dbReference type="EMBL" id="CAB4760491.1"/>
    </source>
</evidence>
<sequence>MLWVAFVAVTGSDGGGSAPMLHSRPIAVGPLRVTVGATDPGIIARWDDLYAGFPDAEPGSSTEELRVSISHGATGMLVSMLDGIPLLEHPDLAAHELEITRVLNHRKLDSEPDRVHLHAAGVARDGRAVVMAGRSGDGKSTLTARLVRSGWEYVTDEQITFDREGTRIEPYPRPLTLRQGVWHLFEGIGGERKRDDYHRVETSLRELGGRAAGAAVLPTVVLAPQYRRSATNSLIPFDNRADVVDFLVSCCHDTERLGTEACAVLVGIASRCPAWHLHFDDVEVASALVASAWEQAAGSPVVGHRRLPGRSASAATGWGWCLAADSVAWAFDDGSGVAYQPTTRRFARLDALGIALWEILAEPTPASVLLADSPDEATGVAVETWLEMLAASGLAVRS</sequence>
<reference evidence="1" key="1">
    <citation type="submission" date="2020-05" db="EMBL/GenBank/DDBJ databases">
        <authorList>
            <person name="Chiriac C."/>
            <person name="Salcher M."/>
            <person name="Ghai R."/>
            <person name="Kavagutti S V."/>
        </authorList>
    </citation>
    <scope>NUCLEOTIDE SEQUENCE</scope>
</reference>
<proteinExistence type="predicted"/>
<dbReference type="InterPro" id="IPR027417">
    <property type="entry name" value="P-loop_NTPase"/>
</dbReference>
<dbReference type="SUPFAM" id="SSF53795">
    <property type="entry name" value="PEP carboxykinase-like"/>
    <property type="match status" value="1"/>
</dbReference>
<dbReference type="Gene3D" id="3.40.50.300">
    <property type="entry name" value="P-loop containing nucleotide triphosphate hydrolases"/>
    <property type="match status" value="1"/>
</dbReference>